<evidence type="ECO:0000313" key="2">
    <source>
        <dbReference type="Proteomes" id="UP001444661"/>
    </source>
</evidence>
<accession>A0ABR1S139</accession>
<keyword evidence="2" id="KW-1185">Reference proteome</keyword>
<dbReference type="Proteomes" id="UP001444661">
    <property type="component" value="Unassembled WGS sequence"/>
</dbReference>
<evidence type="ECO:0000313" key="1">
    <source>
        <dbReference type="EMBL" id="KAK8023853.1"/>
    </source>
</evidence>
<dbReference type="EMBL" id="JAQQWK010000011">
    <property type="protein sequence ID" value="KAK8023853.1"/>
    <property type="molecule type" value="Genomic_DNA"/>
</dbReference>
<reference evidence="1 2" key="1">
    <citation type="submission" date="2023-01" db="EMBL/GenBank/DDBJ databases">
        <title>Analysis of 21 Apiospora genomes using comparative genomics revels a genus with tremendous synthesis potential of carbohydrate active enzymes and secondary metabolites.</title>
        <authorList>
            <person name="Sorensen T."/>
        </authorList>
    </citation>
    <scope>NUCLEOTIDE SEQUENCE [LARGE SCALE GENOMIC DNA]</scope>
    <source>
        <strain evidence="1 2">CBS 33761</strain>
    </source>
</reference>
<protein>
    <submittedName>
        <fullName evidence="1">Uncharacterized protein</fullName>
    </submittedName>
</protein>
<comment type="caution">
    <text evidence="1">The sequence shown here is derived from an EMBL/GenBank/DDBJ whole genome shotgun (WGS) entry which is preliminary data.</text>
</comment>
<name>A0ABR1S139_9PEZI</name>
<organism evidence="1 2">
    <name type="scientific">Apiospora rasikravindrae</name>
    <dbReference type="NCBI Taxonomy" id="990691"/>
    <lineage>
        <taxon>Eukaryota</taxon>
        <taxon>Fungi</taxon>
        <taxon>Dikarya</taxon>
        <taxon>Ascomycota</taxon>
        <taxon>Pezizomycotina</taxon>
        <taxon>Sordariomycetes</taxon>
        <taxon>Xylariomycetidae</taxon>
        <taxon>Amphisphaeriales</taxon>
        <taxon>Apiosporaceae</taxon>
        <taxon>Apiospora</taxon>
    </lineage>
</organism>
<proteinExistence type="predicted"/>
<sequence length="202" mass="22959">MLLVCILDLPPEKCRKDPYLRYPGYNVDVDGYVSTRGRRIPLELSEKHKSPIMIEVKAAGWKDQVWKQLTAEMAAWIYQTEEYDKSATSQAQAGDMRHNVLMTQHGAEIYLILGSYGPDHIRYIHSNHKYRVVLPPNLSADIDLYEDKKEDLENHSDAVTAHENTLSDMQTFFSVLTAVLHSKNREHEQAAAAESSKGTKTA</sequence>
<gene>
    <name evidence="1" type="ORF">PG993_011919</name>
</gene>